<proteinExistence type="predicted"/>
<comment type="caution">
    <text evidence="1">The sequence shown here is derived from an EMBL/GenBank/DDBJ whole genome shotgun (WGS) entry which is preliminary data.</text>
</comment>
<name>A0ABT5HWX6_9CAUL</name>
<evidence type="ECO:0000313" key="1">
    <source>
        <dbReference type="EMBL" id="MDC7684350.1"/>
    </source>
</evidence>
<protein>
    <submittedName>
        <fullName evidence="1">Uncharacterized protein</fullName>
    </submittedName>
</protein>
<dbReference type="Proteomes" id="UP001214854">
    <property type="component" value="Unassembled WGS sequence"/>
</dbReference>
<evidence type="ECO:0000313" key="2">
    <source>
        <dbReference type="Proteomes" id="UP001214854"/>
    </source>
</evidence>
<keyword evidence="2" id="KW-1185">Reference proteome</keyword>
<dbReference type="PROSITE" id="PS51257">
    <property type="entry name" value="PROKAR_LIPOPROTEIN"/>
    <property type="match status" value="1"/>
</dbReference>
<gene>
    <name evidence="1" type="ORF">PQU92_13765</name>
</gene>
<reference evidence="1 2" key="1">
    <citation type="submission" date="2023-01" db="EMBL/GenBank/DDBJ databases">
        <title>Novel species of the genus Asticcacaulis isolated from rivers.</title>
        <authorList>
            <person name="Lu H."/>
        </authorList>
    </citation>
    <scope>NUCLEOTIDE SEQUENCE [LARGE SCALE GENOMIC DNA]</scope>
    <source>
        <strain evidence="1 2">BYS171W</strain>
    </source>
</reference>
<dbReference type="EMBL" id="JAQQKX010000011">
    <property type="protein sequence ID" value="MDC7684350.1"/>
    <property type="molecule type" value="Genomic_DNA"/>
</dbReference>
<sequence>MRRRIGLTVAGLAVAGLGLGLGLSACSPKVEKPPEPESQRVDTLGGIDINAPLSVIGTEPFWGLTLKEDDMILVRPGQEDVVFPRHMFEVNKDKDGAQRAELISNEISLTLIAQKCSDGMSGRTYPLTAEANIGDEILKGCALPTASMEKPKP</sequence>
<accession>A0ABT5HWX6</accession>
<dbReference type="RefSeq" id="WP_272748823.1">
    <property type="nucleotide sequence ID" value="NZ_JAQQKX010000011.1"/>
</dbReference>
<organism evidence="1 2">
    <name type="scientific">Asticcacaulis aquaticus</name>
    <dbReference type="NCBI Taxonomy" id="2984212"/>
    <lineage>
        <taxon>Bacteria</taxon>
        <taxon>Pseudomonadati</taxon>
        <taxon>Pseudomonadota</taxon>
        <taxon>Alphaproteobacteria</taxon>
        <taxon>Caulobacterales</taxon>
        <taxon>Caulobacteraceae</taxon>
        <taxon>Asticcacaulis</taxon>
    </lineage>
</organism>